<reference evidence="2 3" key="3">
    <citation type="journal article" date="2017" name="Mol. Plant Pathol.">
        <title>A gapless genome sequence of the fungus Botrytis cinerea.</title>
        <authorList>
            <person name="Van Kan J.A."/>
            <person name="Stassen J.H."/>
            <person name="Mosbach A."/>
            <person name="Van Der Lee T.A."/>
            <person name="Faino L."/>
            <person name="Farmer A.D."/>
            <person name="Papasotiriou D.G."/>
            <person name="Zhou S."/>
            <person name="Seidl M.F."/>
            <person name="Cottam E."/>
            <person name="Edel D."/>
            <person name="Hahn M."/>
            <person name="Schwartz D.C."/>
            <person name="Dietrich R.A."/>
            <person name="Widdison S."/>
            <person name="Scalliet G."/>
        </authorList>
    </citation>
    <scope>NUCLEOTIDE SEQUENCE [LARGE SCALE GENOMIC DNA]</scope>
    <source>
        <strain evidence="2 3">B05.10</strain>
    </source>
</reference>
<reference evidence="2 3" key="1">
    <citation type="journal article" date="2011" name="PLoS Genet.">
        <title>Genomic analysis of the necrotrophic fungal pathogens Sclerotinia sclerotiorum and Botrytis cinerea.</title>
        <authorList>
            <person name="Amselem J."/>
            <person name="Cuomo C.A."/>
            <person name="van Kan J.A."/>
            <person name="Viaud M."/>
            <person name="Benito E.P."/>
            <person name="Couloux A."/>
            <person name="Coutinho P.M."/>
            <person name="de Vries R.P."/>
            <person name="Dyer P.S."/>
            <person name="Fillinger S."/>
            <person name="Fournier E."/>
            <person name="Gout L."/>
            <person name="Hahn M."/>
            <person name="Kohn L."/>
            <person name="Lapalu N."/>
            <person name="Plummer K.M."/>
            <person name="Pradier J.M."/>
            <person name="Quevillon E."/>
            <person name="Sharon A."/>
            <person name="Simon A."/>
            <person name="ten Have A."/>
            <person name="Tudzynski B."/>
            <person name="Tudzynski P."/>
            <person name="Wincker P."/>
            <person name="Andrew M."/>
            <person name="Anthouard V."/>
            <person name="Beever R.E."/>
            <person name="Beffa R."/>
            <person name="Benoit I."/>
            <person name="Bouzid O."/>
            <person name="Brault B."/>
            <person name="Chen Z."/>
            <person name="Choquer M."/>
            <person name="Collemare J."/>
            <person name="Cotton P."/>
            <person name="Danchin E.G."/>
            <person name="Da Silva C."/>
            <person name="Gautier A."/>
            <person name="Giraud C."/>
            <person name="Giraud T."/>
            <person name="Gonzalez C."/>
            <person name="Grossetete S."/>
            <person name="Guldener U."/>
            <person name="Henrissat B."/>
            <person name="Howlett B.J."/>
            <person name="Kodira C."/>
            <person name="Kretschmer M."/>
            <person name="Lappartient A."/>
            <person name="Leroch M."/>
            <person name="Levis C."/>
            <person name="Mauceli E."/>
            <person name="Neuveglise C."/>
            <person name="Oeser B."/>
            <person name="Pearson M."/>
            <person name="Poulain J."/>
            <person name="Poussereau N."/>
            <person name="Quesneville H."/>
            <person name="Rascle C."/>
            <person name="Schumacher J."/>
            <person name="Segurens B."/>
            <person name="Sexton A."/>
            <person name="Silva E."/>
            <person name="Sirven C."/>
            <person name="Soanes D.M."/>
            <person name="Talbot N.J."/>
            <person name="Templeton M."/>
            <person name="Yandava C."/>
            <person name="Yarden O."/>
            <person name="Zeng Q."/>
            <person name="Rollins J.A."/>
            <person name="Lebrun M.H."/>
            <person name="Dickman M."/>
        </authorList>
    </citation>
    <scope>NUCLEOTIDE SEQUENCE [LARGE SCALE GENOMIC DNA]</scope>
    <source>
        <strain evidence="2 3">B05.10</strain>
    </source>
</reference>
<protein>
    <submittedName>
        <fullName evidence="2">Uncharacterized protein</fullName>
    </submittedName>
</protein>
<dbReference type="OMA" id="WERRWDA"/>
<dbReference type="EMBL" id="CP009813">
    <property type="protein sequence ID" value="ATZ53278.1"/>
    <property type="molecule type" value="Genomic_DNA"/>
</dbReference>
<dbReference type="AlphaFoldDB" id="A0A384JRQ5"/>
<keyword evidence="3" id="KW-1185">Reference proteome</keyword>
<dbReference type="GeneID" id="5428329"/>
<name>A0A384JRQ5_BOTFB</name>
<feature type="compositionally biased region" description="Polar residues" evidence="1">
    <location>
        <begin position="52"/>
        <end position="71"/>
    </location>
</feature>
<dbReference type="KEGG" id="bfu:BCIN_09g01510"/>
<sequence length="166" mass="19377">MSSNNPTYQNQNSSGSDQNPQYTQYQQPQGYQRHSEGYQQSTYQEQSYQQDPYAQSYSTQPQTQQLVHQNPSYQTGQYQQTTHQSTPNTWTPQYNQQQDFQTQYQTMQPAPLTQHSLQSLPAPGRDNMNVYLGNDQNFERVPQGLDTRREAGLQEWERGWNAAGRR</sequence>
<organism evidence="2 3">
    <name type="scientific">Botryotinia fuckeliana (strain B05.10)</name>
    <name type="common">Noble rot fungus</name>
    <name type="synonym">Botrytis cinerea</name>
    <dbReference type="NCBI Taxonomy" id="332648"/>
    <lineage>
        <taxon>Eukaryota</taxon>
        <taxon>Fungi</taxon>
        <taxon>Dikarya</taxon>
        <taxon>Ascomycota</taxon>
        <taxon>Pezizomycotina</taxon>
        <taxon>Leotiomycetes</taxon>
        <taxon>Helotiales</taxon>
        <taxon>Sclerotiniaceae</taxon>
        <taxon>Botrytis</taxon>
    </lineage>
</organism>
<proteinExistence type="predicted"/>
<accession>A0A384JRQ5</accession>
<gene>
    <name evidence="2" type="ORF">BCIN_09g01510</name>
</gene>
<feature type="region of interest" description="Disordered" evidence="1">
    <location>
        <begin position="1"/>
        <end position="100"/>
    </location>
</feature>
<feature type="compositionally biased region" description="Polar residues" evidence="1">
    <location>
        <begin position="1"/>
        <end position="17"/>
    </location>
</feature>
<evidence type="ECO:0000256" key="1">
    <source>
        <dbReference type="SAM" id="MobiDB-lite"/>
    </source>
</evidence>
<evidence type="ECO:0000313" key="3">
    <source>
        <dbReference type="Proteomes" id="UP000001798"/>
    </source>
</evidence>
<dbReference type="OrthoDB" id="3561474at2759"/>
<evidence type="ECO:0000313" key="2">
    <source>
        <dbReference type="EMBL" id="ATZ53278.1"/>
    </source>
</evidence>
<dbReference type="Proteomes" id="UP000001798">
    <property type="component" value="Chromosome 9"/>
</dbReference>
<dbReference type="VEuPathDB" id="FungiDB:Bcin09g01510"/>
<feature type="compositionally biased region" description="Low complexity" evidence="1">
    <location>
        <begin position="72"/>
        <end position="86"/>
    </location>
</feature>
<dbReference type="RefSeq" id="XP_001547817.1">
    <property type="nucleotide sequence ID" value="XM_001547767.2"/>
</dbReference>
<reference evidence="2 3" key="2">
    <citation type="journal article" date="2012" name="Eukaryot. Cell">
        <title>Genome update of Botrytis cinerea strains B05.10 and T4.</title>
        <authorList>
            <person name="Staats M."/>
            <person name="van Kan J.A."/>
        </authorList>
    </citation>
    <scope>NUCLEOTIDE SEQUENCE [LARGE SCALE GENOMIC DNA]</scope>
    <source>
        <strain evidence="2 3">B05.10</strain>
    </source>
</reference>
<feature type="compositionally biased region" description="Low complexity" evidence="1">
    <location>
        <begin position="18"/>
        <end position="50"/>
    </location>
</feature>